<gene>
    <name evidence="2" type="ORF">H6G95_12680</name>
</gene>
<dbReference type="EMBL" id="JACJTE010000011">
    <property type="protein sequence ID" value="MBD2561457.1"/>
    <property type="molecule type" value="Genomic_DNA"/>
</dbReference>
<accession>A0ABR8EWK4</accession>
<keyword evidence="3" id="KW-1185">Reference proteome</keyword>
<organism evidence="2 3">
    <name type="scientific">Nostoc linckia FACHB-391</name>
    <dbReference type="NCBI Taxonomy" id="2692906"/>
    <lineage>
        <taxon>Bacteria</taxon>
        <taxon>Bacillati</taxon>
        <taxon>Cyanobacteriota</taxon>
        <taxon>Cyanophyceae</taxon>
        <taxon>Nostocales</taxon>
        <taxon>Nostocaceae</taxon>
        <taxon>Nostoc</taxon>
    </lineage>
</organism>
<comment type="caution">
    <text evidence="2">The sequence shown here is derived from an EMBL/GenBank/DDBJ whole genome shotgun (WGS) entry which is preliminary data.</text>
</comment>
<feature type="region of interest" description="Disordered" evidence="1">
    <location>
        <begin position="63"/>
        <end position="99"/>
    </location>
</feature>
<evidence type="ECO:0000313" key="3">
    <source>
        <dbReference type="Proteomes" id="UP000604661"/>
    </source>
</evidence>
<reference evidence="2 3" key="1">
    <citation type="journal article" date="2020" name="ISME J.">
        <title>Comparative genomics reveals insights into cyanobacterial evolution and habitat adaptation.</title>
        <authorList>
            <person name="Chen M.Y."/>
            <person name="Teng W.K."/>
            <person name="Zhao L."/>
            <person name="Hu C.X."/>
            <person name="Zhou Y.K."/>
            <person name="Han B.P."/>
            <person name="Song L.R."/>
            <person name="Shu W.S."/>
        </authorList>
    </citation>
    <scope>NUCLEOTIDE SEQUENCE [LARGE SCALE GENOMIC DNA]</scope>
    <source>
        <strain evidence="2 3">FACHB-391</strain>
    </source>
</reference>
<name>A0ABR8EWK4_NOSLI</name>
<protein>
    <submittedName>
        <fullName evidence="2">Uncharacterized protein</fullName>
    </submittedName>
</protein>
<dbReference type="Proteomes" id="UP000604661">
    <property type="component" value="Unassembled WGS sequence"/>
</dbReference>
<evidence type="ECO:0000256" key="1">
    <source>
        <dbReference type="SAM" id="MobiDB-lite"/>
    </source>
</evidence>
<sequence>MYRQDNCHGNRVMYKRSEIVMEGTNELKRSRDVYIKNTQGNTVSSEMTDEDWFSLGKSDAWAGKPKISPEQDSQAASMYDLGYSEGEIQRSPTETRKAP</sequence>
<evidence type="ECO:0000313" key="2">
    <source>
        <dbReference type="EMBL" id="MBD2561457.1"/>
    </source>
</evidence>
<proteinExistence type="predicted"/>